<protein>
    <submittedName>
        <fullName evidence="9">Rod shape-determining protein MreD</fullName>
    </submittedName>
</protein>
<evidence type="ECO:0000256" key="1">
    <source>
        <dbReference type="ARBA" id="ARBA00004651"/>
    </source>
</evidence>
<gene>
    <name evidence="9" type="primary">mreD</name>
    <name evidence="9" type="ORF">ACJHVH_05170</name>
</gene>
<proteinExistence type="inferred from homology"/>
<evidence type="ECO:0000313" key="9">
    <source>
        <dbReference type="EMBL" id="MFL1732386.1"/>
    </source>
</evidence>
<dbReference type="Pfam" id="PF04093">
    <property type="entry name" value="MreD"/>
    <property type="match status" value="1"/>
</dbReference>
<feature type="transmembrane region" description="Helical" evidence="8">
    <location>
        <begin position="101"/>
        <end position="120"/>
    </location>
</feature>
<accession>A0ABW8U5H0</accession>
<evidence type="ECO:0000256" key="7">
    <source>
        <dbReference type="ARBA" id="ARBA00023136"/>
    </source>
</evidence>
<evidence type="ECO:0000256" key="3">
    <source>
        <dbReference type="ARBA" id="ARBA00022475"/>
    </source>
</evidence>
<keyword evidence="3" id="KW-1003">Cell membrane</keyword>
<keyword evidence="10" id="KW-1185">Reference proteome</keyword>
<feature type="transmembrane region" description="Helical" evidence="8">
    <location>
        <begin position="75"/>
        <end position="94"/>
    </location>
</feature>
<evidence type="ECO:0000256" key="6">
    <source>
        <dbReference type="ARBA" id="ARBA00022989"/>
    </source>
</evidence>
<dbReference type="RefSeq" id="WP_407069033.1">
    <property type="nucleotide sequence ID" value="NZ_JAMBAQ010000014.1"/>
</dbReference>
<evidence type="ECO:0000256" key="4">
    <source>
        <dbReference type="ARBA" id="ARBA00022692"/>
    </source>
</evidence>
<comment type="similarity">
    <text evidence="2">Belongs to the MreD family.</text>
</comment>
<evidence type="ECO:0000256" key="5">
    <source>
        <dbReference type="ARBA" id="ARBA00022960"/>
    </source>
</evidence>
<keyword evidence="7 8" id="KW-0472">Membrane</keyword>
<name>A0ABW8U5H0_9GAMM</name>
<comment type="caution">
    <text evidence="9">The sequence shown here is derived from an EMBL/GenBank/DDBJ whole genome shotgun (WGS) entry which is preliminary data.</text>
</comment>
<organism evidence="9 10">
    <name type="scientific">Moraxella oculi</name>
    <dbReference type="NCBI Taxonomy" id="2940516"/>
    <lineage>
        <taxon>Bacteria</taxon>
        <taxon>Pseudomonadati</taxon>
        <taxon>Pseudomonadota</taxon>
        <taxon>Gammaproteobacteria</taxon>
        <taxon>Moraxellales</taxon>
        <taxon>Moraxellaceae</taxon>
        <taxon>Moraxella</taxon>
    </lineage>
</organism>
<keyword evidence="5" id="KW-0133">Cell shape</keyword>
<comment type="subcellular location">
    <subcellularLocation>
        <location evidence="1">Cell membrane</location>
        <topology evidence="1">Multi-pass membrane protein</topology>
    </subcellularLocation>
</comment>
<keyword evidence="6 8" id="KW-1133">Transmembrane helix</keyword>
<evidence type="ECO:0000256" key="8">
    <source>
        <dbReference type="SAM" id="Phobius"/>
    </source>
</evidence>
<evidence type="ECO:0000256" key="2">
    <source>
        <dbReference type="ARBA" id="ARBA00007776"/>
    </source>
</evidence>
<dbReference type="InterPro" id="IPR007227">
    <property type="entry name" value="Cell_shape_determining_MreD"/>
</dbReference>
<evidence type="ECO:0000313" key="10">
    <source>
        <dbReference type="Proteomes" id="UP001624684"/>
    </source>
</evidence>
<reference evidence="9 10" key="1">
    <citation type="submission" date="2024-11" db="EMBL/GenBank/DDBJ databases">
        <title>First Report of Moraxella oculi in Brazil in an Infectious Bovine Keratoconjunctivitis Outbreak.</title>
        <authorList>
            <person name="Carvalho C.V."/>
            <person name="Domingues R."/>
            <person name="Coutinho C."/>
            <person name="Honorio N.T.B.S."/>
            <person name="Faza D.R.L.R."/>
            <person name="Carvalho W.A."/>
            <person name="Machado A.B.F."/>
            <person name="Martins M.F."/>
            <person name="Gaspar E.B."/>
        </authorList>
    </citation>
    <scope>NUCLEOTIDE SEQUENCE [LARGE SCALE GENOMIC DNA]</scope>
    <source>
        <strain evidence="9 10">2117LE</strain>
    </source>
</reference>
<dbReference type="NCBIfam" id="TIGR03426">
    <property type="entry name" value="shape_MreD"/>
    <property type="match status" value="1"/>
</dbReference>
<keyword evidence="4 8" id="KW-0812">Transmembrane</keyword>
<dbReference type="EMBL" id="JBJJXE010000006">
    <property type="protein sequence ID" value="MFL1732386.1"/>
    <property type="molecule type" value="Genomic_DNA"/>
</dbReference>
<feature type="transmembrane region" description="Helical" evidence="8">
    <location>
        <begin position="126"/>
        <end position="149"/>
    </location>
</feature>
<dbReference type="Proteomes" id="UP001624684">
    <property type="component" value="Unassembled WGS sequence"/>
</dbReference>
<sequence>MNSRSFLLLGMFLSFVIASALNVYPLSFELAGFRPMFLMIVLIFWIMYRPTIMRVWLVFLIGLSADLLLDTHLGHQAFCAVLMSFVLRVLLIYIKELNLKNVWPCAAIALVVYRSVLWVLESFSHGFIWTGFGSLMMSMVVFPLFWYPLYWVNGQLKERAW</sequence>
<feature type="transmembrane region" description="Helical" evidence="8">
    <location>
        <begin position="30"/>
        <end position="48"/>
    </location>
</feature>